<dbReference type="EMBL" id="AP014961">
    <property type="protein sequence ID" value="BAS94628.1"/>
    <property type="molecule type" value="Genomic_DNA"/>
</dbReference>
<keyword evidence="2" id="KW-1185">Reference proteome</keyword>
<dbReference type="InParanoid" id="A0A0P0WP13"/>
<dbReference type="Proteomes" id="UP000059680">
    <property type="component" value="Chromosome 5"/>
</dbReference>
<proteinExistence type="predicted"/>
<organism evidence="1 2">
    <name type="scientific">Oryza sativa subsp. japonica</name>
    <name type="common">Rice</name>
    <dbReference type="NCBI Taxonomy" id="39947"/>
    <lineage>
        <taxon>Eukaryota</taxon>
        <taxon>Viridiplantae</taxon>
        <taxon>Streptophyta</taxon>
        <taxon>Embryophyta</taxon>
        <taxon>Tracheophyta</taxon>
        <taxon>Spermatophyta</taxon>
        <taxon>Magnoliopsida</taxon>
        <taxon>Liliopsida</taxon>
        <taxon>Poales</taxon>
        <taxon>Poaceae</taxon>
        <taxon>BOP clade</taxon>
        <taxon>Oryzoideae</taxon>
        <taxon>Oryzeae</taxon>
        <taxon>Oryzinae</taxon>
        <taxon>Oryza</taxon>
        <taxon>Oryza sativa</taxon>
    </lineage>
</organism>
<accession>A0A0P0WP13</accession>
<dbReference type="AlphaFoldDB" id="A0A0P0WP13"/>
<protein>
    <submittedName>
        <fullName evidence="1">Os05g0487500 protein</fullName>
    </submittedName>
</protein>
<reference evidence="1 2" key="2">
    <citation type="journal article" date="2013" name="Plant Cell Physiol.">
        <title>Rice Annotation Project Database (RAP-DB): an integrative and interactive database for rice genomics.</title>
        <authorList>
            <person name="Sakai H."/>
            <person name="Lee S.S."/>
            <person name="Tanaka T."/>
            <person name="Numa H."/>
            <person name="Kim J."/>
            <person name="Kawahara Y."/>
            <person name="Wakimoto H."/>
            <person name="Yang C.C."/>
            <person name="Iwamoto M."/>
            <person name="Abe T."/>
            <person name="Yamada Y."/>
            <person name="Muto A."/>
            <person name="Inokuchi H."/>
            <person name="Ikemura T."/>
            <person name="Matsumoto T."/>
            <person name="Sasaki T."/>
            <person name="Itoh T."/>
        </authorList>
    </citation>
    <scope>NUCLEOTIDE SEQUENCE [LARGE SCALE GENOMIC DNA]</scope>
    <source>
        <strain evidence="2">cv. Nipponbare</strain>
    </source>
</reference>
<evidence type="ECO:0000313" key="1">
    <source>
        <dbReference type="EMBL" id="BAS94628.1"/>
    </source>
</evidence>
<sequence>MARQRSVRWGRRRGGSRPTRVVFGQRRPAHGVGVVEEVDRRGLSLANDGRRAPADRSFGLHLSGGHLTAPRMAATGERWSSPALLCYHSNLTEACVRFLGLLCEI</sequence>
<reference evidence="1 2" key="3">
    <citation type="journal article" date="2013" name="Rice">
        <title>Improvement of the Oryza sativa Nipponbare reference genome using next generation sequence and optical map data.</title>
        <authorList>
            <person name="Kawahara Y."/>
            <person name="de la Bastide M."/>
            <person name="Hamilton J.P."/>
            <person name="Kanamori H."/>
            <person name="McCombie W.R."/>
            <person name="Ouyang S."/>
            <person name="Schwartz D.C."/>
            <person name="Tanaka T."/>
            <person name="Wu J."/>
            <person name="Zhou S."/>
            <person name="Childs K.L."/>
            <person name="Davidson R.M."/>
            <person name="Lin H."/>
            <person name="Quesada-Ocampo L."/>
            <person name="Vaillancourt B."/>
            <person name="Sakai H."/>
            <person name="Lee S.S."/>
            <person name="Kim J."/>
            <person name="Numa H."/>
            <person name="Itoh T."/>
            <person name="Buell C.R."/>
            <person name="Matsumoto T."/>
        </authorList>
    </citation>
    <scope>NUCLEOTIDE SEQUENCE [LARGE SCALE GENOMIC DNA]</scope>
    <source>
        <strain evidence="2">cv. Nipponbare</strain>
    </source>
</reference>
<reference evidence="2" key="1">
    <citation type="journal article" date="2005" name="Nature">
        <title>The map-based sequence of the rice genome.</title>
        <authorList>
            <consortium name="International rice genome sequencing project (IRGSP)"/>
            <person name="Matsumoto T."/>
            <person name="Wu J."/>
            <person name="Kanamori H."/>
            <person name="Katayose Y."/>
            <person name="Fujisawa M."/>
            <person name="Namiki N."/>
            <person name="Mizuno H."/>
            <person name="Yamamoto K."/>
            <person name="Antonio B.A."/>
            <person name="Baba T."/>
            <person name="Sakata K."/>
            <person name="Nagamura Y."/>
            <person name="Aoki H."/>
            <person name="Arikawa K."/>
            <person name="Arita K."/>
            <person name="Bito T."/>
            <person name="Chiden Y."/>
            <person name="Fujitsuka N."/>
            <person name="Fukunaka R."/>
            <person name="Hamada M."/>
            <person name="Harada C."/>
            <person name="Hayashi A."/>
            <person name="Hijishita S."/>
            <person name="Honda M."/>
            <person name="Hosokawa S."/>
            <person name="Ichikawa Y."/>
            <person name="Idonuma A."/>
            <person name="Iijima M."/>
            <person name="Ikeda M."/>
            <person name="Ikeno M."/>
            <person name="Ito K."/>
            <person name="Ito S."/>
            <person name="Ito T."/>
            <person name="Ito Y."/>
            <person name="Ito Y."/>
            <person name="Iwabuchi A."/>
            <person name="Kamiya K."/>
            <person name="Karasawa W."/>
            <person name="Kurita K."/>
            <person name="Katagiri S."/>
            <person name="Kikuta A."/>
            <person name="Kobayashi H."/>
            <person name="Kobayashi N."/>
            <person name="Machita K."/>
            <person name="Maehara T."/>
            <person name="Masukawa M."/>
            <person name="Mizubayashi T."/>
            <person name="Mukai Y."/>
            <person name="Nagasaki H."/>
            <person name="Nagata Y."/>
            <person name="Naito S."/>
            <person name="Nakashima M."/>
            <person name="Nakama Y."/>
            <person name="Nakamichi Y."/>
            <person name="Nakamura M."/>
            <person name="Meguro A."/>
            <person name="Negishi M."/>
            <person name="Ohta I."/>
            <person name="Ohta T."/>
            <person name="Okamoto M."/>
            <person name="Ono N."/>
            <person name="Saji S."/>
            <person name="Sakaguchi M."/>
            <person name="Sakai K."/>
            <person name="Shibata M."/>
            <person name="Shimokawa T."/>
            <person name="Song J."/>
            <person name="Takazaki Y."/>
            <person name="Terasawa K."/>
            <person name="Tsugane M."/>
            <person name="Tsuji K."/>
            <person name="Ueda S."/>
            <person name="Waki K."/>
            <person name="Yamagata H."/>
            <person name="Yamamoto M."/>
            <person name="Yamamoto S."/>
            <person name="Yamane H."/>
            <person name="Yoshiki S."/>
            <person name="Yoshihara R."/>
            <person name="Yukawa K."/>
            <person name="Zhong H."/>
            <person name="Yano M."/>
            <person name="Yuan Q."/>
            <person name="Ouyang S."/>
            <person name="Liu J."/>
            <person name="Jones K.M."/>
            <person name="Gansberger K."/>
            <person name="Moffat K."/>
            <person name="Hill J."/>
            <person name="Bera J."/>
            <person name="Fadrosh D."/>
            <person name="Jin S."/>
            <person name="Johri S."/>
            <person name="Kim M."/>
            <person name="Overton L."/>
            <person name="Reardon M."/>
            <person name="Tsitrin T."/>
            <person name="Vuong H."/>
            <person name="Weaver B."/>
            <person name="Ciecko A."/>
            <person name="Tallon L."/>
            <person name="Jackson J."/>
            <person name="Pai G."/>
            <person name="Aken S.V."/>
            <person name="Utterback T."/>
            <person name="Reidmuller S."/>
            <person name="Feldblyum T."/>
            <person name="Hsiao J."/>
            <person name="Zismann V."/>
            <person name="Iobst S."/>
            <person name="de Vazeille A.R."/>
            <person name="Buell C.R."/>
            <person name="Ying K."/>
            <person name="Li Y."/>
            <person name="Lu T."/>
            <person name="Huang Y."/>
            <person name="Zhao Q."/>
            <person name="Feng Q."/>
            <person name="Zhang L."/>
            <person name="Zhu J."/>
            <person name="Weng Q."/>
            <person name="Mu J."/>
            <person name="Lu Y."/>
            <person name="Fan D."/>
            <person name="Liu Y."/>
            <person name="Guan J."/>
            <person name="Zhang Y."/>
            <person name="Yu S."/>
            <person name="Liu X."/>
            <person name="Zhang Y."/>
            <person name="Hong G."/>
            <person name="Han B."/>
            <person name="Choisne N."/>
            <person name="Demange N."/>
            <person name="Orjeda G."/>
            <person name="Samain S."/>
            <person name="Cattolico L."/>
            <person name="Pelletier E."/>
            <person name="Couloux A."/>
            <person name="Segurens B."/>
            <person name="Wincker P."/>
            <person name="D'Hont A."/>
            <person name="Scarpelli C."/>
            <person name="Weissenbach J."/>
            <person name="Salanoubat M."/>
            <person name="Quetier F."/>
            <person name="Yu Y."/>
            <person name="Kim H.R."/>
            <person name="Rambo T."/>
            <person name="Currie J."/>
            <person name="Collura K."/>
            <person name="Luo M."/>
            <person name="Yang T."/>
            <person name="Ammiraju J.S.S."/>
            <person name="Engler F."/>
            <person name="Soderlund C."/>
            <person name="Wing R.A."/>
            <person name="Palmer L.E."/>
            <person name="de la Bastide M."/>
            <person name="Spiegel L."/>
            <person name="Nascimento L."/>
            <person name="Zutavern T."/>
            <person name="O'Shaughnessy A."/>
            <person name="Dike S."/>
            <person name="Dedhia N."/>
            <person name="Preston R."/>
            <person name="Balija V."/>
            <person name="McCombie W.R."/>
            <person name="Chow T."/>
            <person name="Chen H."/>
            <person name="Chung M."/>
            <person name="Chen C."/>
            <person name="Shaw J."/>
            <person name="Wu H."/>
            <person name="Hsiao K."/>
            <person name="Chao Y."/>
            <person name="Chu M."/>
            <person name="Cheng C."/>
            <person name="Hour A."/>
            <person name="Lee P."/>
            <person name="Lin S."/>
            <person name="Lin Y."/>
            <person name="Liou J."/>
            <person name="Liu S."/>
            <person name="Hsing Y."/>
            <person name="Raghuvanshi S."/>
            <person name="Mohanty A."/>
            <person name="Bharti A.K."/>
            <person name="Gaur A."/>
            <person name="Gupta V."/>
            <person name="Kumar D."/>
            <person name="Ravi V."/>
            <person name="Vij S."/>
            <person name="Kapur A."/>
            <person name="Khurana P."/>
            <person name="Khurana P."/>
            <person name="Khurana J.P."/>
            <person name="Tyagi A.K."/>
            <person name="Gaikwad K."/>
            <person name="Singh A."/>
            <person name="Dalal V."/>
            <person name="Srivastava S."/>
            <person name="Dixit A."/>
            <person name="Pal A.K."/>
            <person name="Ghazi I.A."/>
            <person name="Yadav M."/>
            <person name="Pandit A."/>
            <person name="Bhargava A."/>
            <person name="Sureshbabu K."/>
            <person name="Batra K."/>
            <person name="Sharma T.R."/>
            <person name="Mohapatra T."/>
            <person name="Singh N.K."/>
            <person name="Messing J."/>
            <person name="Nelson A.B."/>
            <person name="Fuks G."/>
            <person name="Kavchok S."/>
            <person name="Keizer G."/>
            <person name="Linton E."/>
            <person name="Llaca V."/>
            <person name="Song R."/>
            <person name="Tanyolac B."/>
            <person name="Young S."/>
            <person name="Ho-Il K."/>
            <person name="Hahn J.H."/>
            <person name="Sangsakoo G."/>
            <person name="Vanavichit A."/>
            <person name="de Mattos Luiz.A.T."/>
            <person name="Zimmer P.D."/>
            <person name="Malone G."/>
            <person name="Dellagostin O."/>
            <person name="de Oliveira A.C."/>
            <person name="Bevan M."/>
            <person name="Bancroft I."/>
            <person name="Minx P."/>
            <person name="Cordum H."/>
            <person name="Wilson R."/>
            <person name="Cheng Z."/>
            <person name="Jin W."/>
            <person name="Jiang J."/>
            <person name="Leong S.A."/>
            <person name="Iwama H."/>
            <person name="Gojobori T."/>
            <person name="Itoh T."/>
            <person name="Niimura Y."/>
            <person name="Fujii Y."/>
            <person name="Habara T."/>
            <person name="Sakai H."/>
            <person name="Sato Y."/>
            <person name="Wilson G."/>
            <person name="Kumar K."/>
            <person name="McCouch S."/>
            <person name="Juretic N."/>
            <person name="Hoen D."/>
            <person name="Wright S."/>
            <person name="Bruskiewich R."/>
            <person name="Bureau T."/>
            <person name="Miyao A."/>
            <person name="Hirochika H."/>
            <person name="Nishikawa T."/>
            <person name="Kadowaki K."/>
            <person name="Sugiura M."/>
            <person name="Burr B."/>
            <person name="Sasaki T."/>
        </authorList>
    </citation>
    <scope>NUCLEOTIDE SEQUENCE [LARGE SCALE GENOMIC DNA]</scope>
    <source>
        <strain evidence="2">cv. Nipponbare</strain>
    </source>
</reference>
<evidence type="ECO:0000313" key="2">
    <source>
        <dbReference type="Proteomes" id="UP000059680"/>
    </source>
</evidence>
<dbReference type="PaxDb" id="39947-A0A0P0WP13"/>
<gene>
    <name evidence="1" type="ordered locus">Os05g0487500</name>
    <name evidence="1" type="ORF">OSNPB_050487500</name>
</gene>
<name>A0A0P0WP13_ORYSJ</name>